<dbReference type="InterPro" id="IPR009057">
    <property type="entry name" value="Homeodomain-like_sf"/>
</dbReference>
<evidence type="ECO:0008006" key="4">
    <source>
        <dbReference type="Google" id="ProtNLM"/>
    </source>
</evidence>
<proteinExistence type="predicted"/>
<gene>
    <name evidence="2" type="ORF">GCM10017771_92640</name>
</gene>
<reference evidence="2" key="2">
    <citation type="submission" date="2020-09" db="EMBL/GenBank/DDBJ databases">
        <authorList>
            <person name="Sun Q."/>
            <person name="Zhou Y."/>
        </authorList>
    </citation>
    <scope>NUCLEOTIDE SEQUENCE</scope>
    <source>
        <strain evidence="2">CGMCC 4.7403</strain>
    </source>
</reference>
<keyword evidence="1" id="KW-0175">Coiled coil</keyword>
<dbReference type="AlphaFoldDB" id="A0A919DRI8"/>
<dbReference type="Gene3D" id="1.10.10.10">
    <property type="entry name" value="Winged helix-like DNA-binding domain superfamily/Winged helix DNA-binding domain"/>
    <property type="match status" value="1"/>
</dbReference>
<reference evidence="2" key="1">
    <citation type="journal article" date="2014" name="Int. J. Syst. Evol. Microbiol.">
        <title>Complete genome sequence of Corynebacterium casei LMG S-19264T (=DSM 44701T), isolated from a smear-ripened cheese.</title>
        <authorList>
            <consortium name="US DOE Joint Genome Institute (JGI-PGF)"/>
            <person name="Walter F."/>
            <person name="Albersmeier A."/>
            <person name="Kalinowski J."/>
            <person name="Ruckert C."/>
        </authorList>
    </citation>
    <scope>NUCLEOTIDE SEQUENCE</scope>
    <source>
        <strain evidence="2">CGMCC 4.7403</strain>
    </source>
</reference>
<comment type="caution">
    <text evidence="2">The sequence shown here is derived from an EMBL/GenBank/DDBJ whole genome shotgun (WGS) entry which is preliminary data.</text>
</comment>
<evidence type="ECO:0000313" key="2">
    <source>
        <dbReference type="EMBL" id="GHE68918.1"/>
    </source>
</evidence>
<evidence type="ECO:0000256" key="1">
    <source>
        <dbReference type="SAM" id="Coils"/>
    </source>
</evidence>
<dbReference type="Proteomes" id="UP000603227">
    <property type="component" value="Unassembled WGS sequence"/>
</dbReference>
<keyword evidence="3" id="KW-1185">Reference proteome</keyword>
<sequence length="135" mass="15010">MRMVAEVRPNYPTEWAAMKAVAAKLGIGAAETVRMRVRKTEVDAGQRPGTTSEEATEIKRLRAENAELRRANEILKAGRLSSRQCQDVGDRRACTGRTRLWWLVLDVSPAGRSPFGAVWLDRSVPLARSRRPPAA</sequence>
<dbReference type="EMBL" id="BNAT01000072">
    <property type="protein sequence ID" value="GHE68918.1"/>
    <property type="molecule type" value="Genomic_DNA"/>
</dbReference>
<dbReference type="InterPro" id="IPR036388">
    <property type="entry name" value="WH-like_DNA-bd_sf"/>
</dbReference>
<dbReference type="SUPFAM" id="SSF46689">
    <property type="entry name" value="Homeodomain-like"/>
    <property type="match status" value="1"/>
</dbReference>
<name>A0A919DRI8_9ACTN</name>
<protein>
    <recommendedName>
        <fullName evidence="4">Transposase</fullName>
    </recommendedName>
</protein>
<evidence type="ECO:0000313" key="3">
    <source>
        <dbReference type="Proteomes" id="UP000603227"/>
    </source>
</evidence>
<feature type="coiled-coil region" evidence="1">
    <location>
        <begin position="51"/>
        <end position="78"/>
    </location>
</feature>
<organism evidence="2 3">
    <name type="scientific">Streptomyces capitiformicae</name>
    <dbReference type="NCBI Taxonomy" id="2014920"/>
    <lineage>
        <taxon>Bacteria</taxon>
        <taxon>Bacillati</taxon>
        <taxon>Actinomycetota</taxon>
        <taxon>Actinomycetes</taxon>
        <taxon>Kitasatosporales</taxon>
        <taxon>Streptomycetaceae</taxon>
        <taxon>Streptomyces</taxon>
    </lineage>
</organism>
<accession>A0A919DRI8</accession>